<dbReference type="AlphaFoldDB" id="A0A5C6FG72"/>
<sequence>MCEGWAKFVQAMHKPRHGSELGDDHATTAAEHHLNRSACDAAQMTMRLHGFDPLLDGHQVKRSGLSRVAQ</sequence>
<keyword evidence="2" id="KW-1185">Reference proteome</keyword>
<evidence type="ECO:0000313" key="2">
    <source>
        <dbReference type="Proteomes" id="UP000318288"/>
    </source>
</evidence>
<accession>A0A5C6FG72</accession>
<organism evidence="1 2">
    <name type="scientific">Rubripirellula tenax</name>
    <dbReference type="NCBI Taxonomy" id="2528015"/>
    <lineage>
        <taxon>Bacteria</taxon>
        <taxon>Pseudomonadati</taxon>
        <taxon>Planctomycetota</taxon>
        <taxon>Planctomycetia</taxon>
        <taxon>Pirellulales</taxon>
        <taxon>Pirellulaceae</taxon>
        <taxon>Rubripirellula</taxon>
    </lineage>
</organism>
<name>A0A5C6FG72_9BACT</name>
<dbReference type="Proteomes" id="UP000318288">
    <property type="component" value="Unassembled WGS sequence"/>
</dbReference>
<reference evidence="1 2" key="1">
    <citation type="submission" date="2019-02" db="EMBL/GenBank/DDBJ databases">
        <title>Deep-cultivation of Planctomycetes and their phenomic and genomic characterization uncovers novel biology.</title>
        <authorList>
            <person name="Wiegand S."/>
            <person name="Jogler M."/>
            <person name="Boedeker C."/>
            <person name="Pinto D."/>
            <person name="Vollmers J."/>
            <person name="Rivas-Marin E."/>
            <person name="Kohn T."/>
            <person name="Peeters S.H."/>
            <person name="Heuer A."/>
            <person name="Rast P."/>
            <person name="Oberbeckmann S."/>
            <person name="Bunk B."/>
            <person name="Jeske O."/>
            <person name="Meyerdierks A."/>
            <person name="Storesund J.E."/>
            <person name="Kallscheuer N."/>
            <person name="Luecker S."/>
            <person name="Lage O.M."/>
            <person name="Pohl T."/>
            <person name="Merkel B.J."/>
            <person name="Hornburger P."/>
            <person name="Mueller R.-W."/>
            <person name="Bruemmer F."/>
            <person name="Labrenz M."/>
            <person name="Spormann A.M."/>
            <person name="Op Den Camp H."/>
            <person name="Overmann J."/>
            <person name="Amann R."/>
            <person name="Jetten M.S.M."/>
            <person name="Mascher T."/>
            <person name="Medema M.H."/>
            <person name="Devos D.P."/>
            <person name="Kaster A.-K."/>
            <person name="Ovreas L."/>
            <person name="Rohde M."/>
            <person name="Galperin M.Y."/>
            <person name="Jogler C."/>
        </authorList>
    </citation>
    <scope>NUCLEOTIDE SEQUENCE [LARGE SCALE GENOMIC DNA]</scope>
    <source>
        <strain evidence="1 2">Poly51</strain>
    </source>
</reference>
<comment type="caution">
    <text evidence="1">The sequence shown here is derived from an EMBL/GenBank/DDBJ whole genome shotgun (WGS) entry which is preliminary data.</text>
</comment>
<dbReference type="EMBL" id="SJPW01000002">
    <property type="protein sequence ID" value="TWU59076.1"/>
    <property type="molecule type" value="Genomic_DNA"/>
</dbReference>
<gene>
    <name evidence="1" type="ORF">Poly51_18620</name>
</gene>
<proteinExistence type="predicted"/>
<protein>
    <submittedName>
        <fullName evidence="1">Uncharacterized protein</fullName>
    </submittedName>
</protein>
<evidence type="ECO:0000313" key="1">
    <source>
        <dbReference type="EMBL" id="TWU59076.1"/>
    </source>
</evidence>